<dbReference type="EMBL" id="OY731401">
    <property type="protein sequence ID" value="CAJ1951649.1"/>
    <property type="molecule type" value="Genomic_DNA"/>
</dbReference>
<dbReference type="GO" id="GO:0005829">
    <property type="term" value="C:cytosol"/>
    <property type="evidence" value="ECO:0007669"/>
    <property type="project" value="TreeGrafter"/>
</dbReference>
<dbReference type="PANTHER" id="PTHR13009:SF22">
    <property type="entry name" value="LD43819P"/>
    <property type="match status" value="1"/>
</dbReference>
<dbReference type="AlphaFoldDB" id="A0AA86SVE6"/>
<dbReference type="GO" id="GO:0006457">
    <property type="term" value="P:protein folding"/>
    <property type="evidence" value="ECO:0007669"/>
    <property type="project" value="TreeGrafter"/>
</dbReference>
<dbReference type="GO" id="GO:0001671">
    <property type="term" value="F:ATPase activator activity"/>
    <property type="evidence" value="ECO:0007669"/>
    <property type="project" value="InterPro"/>
</dbReference>
<dbReference type="Gramene" id="rna-AYBTSS11_LOCUS14889">
    <property type="protein sequence ID" value="CAJ1951649.1"/>
    <property type="gene ID" value="gene-AYBTSS11_LOCUS14889"/>
</dbReference>
<comment type="similarity">
    <text evidence="1">Belongs to the AHA1 family.</text>
</comment>
<dbReference type="SUPFAM" id="SSF103111">
    <property type="entry name" value="Activator of Hsp90 ATPase, Aha1"/>
    <property type="match status" value="1"/>
</dbReference>
<dbReference type="GO" id="GO:0051087">
    <property type="term" value="F:protein-folding chaperone binding"/>
    <property type="evidence" value="ECO:0007669"/>
    <property type="project" value="InterPro"/>
</dbReference>
<dbReference type="InterPro" id="IPR015310">
    <property type="entry name" value="AHSA1-like_N"/>
</dbReference>
<name>A0AA86SVE6_9FABA</name>
<dbReference type="PANTHER" id="PTHR13009">
    <property type="entry name" value="HEAT SHOCK PROTEIN 90 HSP90 CO-CHAPERONE AHA-1"/>
    <property type="match status" value="1"/>
</dbReference>
<reference evidence="2" key="1">
    <citation type="submission" date="2023-10" db="EMBL/GenBank/DDBJ databases">
        <authorList>
            <person name="Domelevo Entfellner J.-B."/>
        </authorList>
    </citation>
    <scope>NUCLEOTIDE SEQUENCE</scope>
</reference>
<evidence type="ECO:0000313" key="3">
    <source>
        <dbReference type="Proteomes" id="UP001189624"/>
    </source>
</evidence>
<accession>A0AA86SVE6</accession>
<protein>
    <submittedName>
        <fullName evidence="2">Uncharacterized protein</fullName>
    </submittedName>
</protein>
<evidence type="ECO:0000256" key="1">
    <source>
        <dbReference type="ARBA" id="ARBA00006817"/>
    </source>
</evidence>
<dbReference type="InterPro" id="IPR036338">
    <property type="entry name" value="Aha1"/>
</dbReference>
<dbReference type="Proteomes" id="UP001189624">
    <property type="component" value="Chromosome 4"/>
</dbReference>
<organism evidence="2 3">
    <name type="scientific">Sphenostylis stenocarpa</name>
    <dbReference type="NCBI Taxonomy" id="92480"/>
    <lineage>
        <taxon>Eukaryota</taxon>
        <taxon>Viridiplantae</taxon>
        <taxon>Streptophyta</taxon>
        <taxon>Embryophyta</taxon>
        <taxon>Tracheophyta</taxon>
        <taxon>Spermatophyta</taxon>
        <taxon>Magnoliopsida</taxon>
        <taxon>eudicotyledons</taxon>
        <taxon>Gunneridae</taxon>
        <taxon>Pentapetalae</taxon>
        <taxon>rosids</taxon>
        <taxon>fabids</taxon>
        <taxon>Fabales</taxon>
        <taxon>Fabaceae</taxon>
        <taxon>Papilionoideae</taxon>
        <taxon>50 kb inversion clade</taxon>
        <taxon>NPAAA clade</taxon>
        <taxon>indigoferoid/millettioid clade</taxon>
        <taxon>Phaseoleae</taxon>
        <taxon>Sphenostylis</taxon>
    </lineage>
</organism>
<proteinExistence type="inferred from homology"/>
<keyword evidence="3" id="KW-1185">Reference proteome</keyword>
<gene>
    <name evidence="2" type="ORF">AYBTSS11_LOCUS14889</name>
</gene>
<evidence type="ECO:0000313" key="2">
    <source>
        <dbReference type="EMBL" id="CAJ1951649.1"/>
    </source>
</evidence>
<sequence>MEYGALESSEKEGQQGASYRYWVRKVTNDAAPLPVPLKLTQEDVPSCQSQSQPATLGSVWNRAGTWEEKSLNNWATPRLKELLISLGSIRFSFGRAEVEDVTKCVGDVILNSFSAYEDHHSFYVEDLIRSPYTVRPISNDISLVICLCIGEALCVSLFWLPAAVLPAKIHPAAIPISLHLSHI</sequence>